<name>A0A5C4LS31_9ACTN</name>
<protein>
    <submittedName>
        <fullName evidence="1">Uncharacterized protein</fullName>
    </submittedName>
</protein>
<dbReference type="RefSeq" id="WP_139107564.1">
    <property type="nucleotide sequence ID" value="NZ_VDFR01000285.1"/>
</dbReference>
<reference evidence="1 2" key="1">
    <citation type="submission" date="2019-05" db="EMBL/GenBank/DDBJ databases">
        <title>Mumia sp. nov., isolated from the intestinal contents of plateau pika (Ochotona curzoniae) in the Qinghai-Tibet plateau of China.</title>
        <authorList>
            <person name="Tian Z."/>
        </authorList>
    </citation>
    <scope>NUCLEOTIDE SEQUENCE [LARGE SCALE GENOMIC DNA]</scope>
    <source>
        <strain evidence="2">527</strain>
    </source>
</reference>
<dbReference type="AlphaFoldDB" id="A0A5C4LS31"/>
<dbReference type="Proteomes" id="UP000306740">
    <property type="component" value="Unassembled WGS sequence"/>
</dbReference>
<evidence type="ECO:0000313" key="2">
    <source>
        <dbReference type="Proteomes" id="UP000306740"/>
    </source>
</evidence>
<evidence type="ECO:0000313" key="1">
    <source>
        <dbReference type="EMBL" id="TNC21762.1"/>
    </source>
</evidence>
<comment type="caution">
    <text evidence="1">The sequence shown here is derived from an EMBL/GenBank/DDBJ whole genome shotgun (WGS) entry which is preliminary data.</text>
</comment>
<organism evidence="1 2">
    <name type="scientific">Mumia zhuanghuii</name>
    <dbReference type="NCBI Taxonomy" id="2585211"/>
    <lineage>
        <taxon>Bacteria</taxon>
        <taxon>Bacillati</taxon>
        <taxon>Actinomycetota</taxon>
        <taxon>Actinomycetes</taxon>
        <taxon>Propionibacteriales</taxon>
        <taxon>Nocardioidaceae</taxon>
        <taxon>Mumia</taxon>
    </lineage>
</organism>
<accession>A0A5C4LS31</accession>
<proteinExistence type="predicted"/>
<sequence>MRVRADVVVVALRPGPGLPAGVHCMLQHRGCVDLREGGGSVPLHKKLKLPLGEMVLSLEWLTPELMETPHYLRGGGPLSAPGKAGTTRVLAHPLARREQSKDLMEWLAELAKGLEVQMVMRGMLCSREFAEHRAMRWALALELREEAFPQKQLDMRHHAPSHAQSVGSMS</sequence>
<gene>
    <name evidence="1" type="ORF">FHE65_36265</name>
</gene>
<dbReference type="EMBL" id="VDFR01000285">
    <property type="protein sequence ID" value="TNC21762.1"/>
    <property type="molecule type" value="Genomic_DNA"/>
</dbReference>